<keyword evidence="1" id="KW-0808">Transferase</keyword>
<dbReference type="GO" id="GO:0016773">
    <property type="term" value="F:phosphotransferase activity, alcohol group as acceptor"/>
    <property type="evidence" value="ECO:0007669"/>
    <property type="project" value="InterPro"/>
</dbReference>
<sequence>MALGEVSEGCRRRLVGHYGAAALEWVEEAPGLLQVAAARWGLSLMNYHDAGHASVVSTAVDQQGRRLMVKAWTDPARYRHEVAALRHWAGGPAVEVIETADDLCAAALEMVGGEPGGRGRPAGELTLVAEALQHLHALGRQRSPAGFPLLADYLQGEVAPRVWKRLRDQDLGQWRPVAQAGLHALREAAGAHPDGTGQQTLLHGDLYRENVLFSDCQQPVFLDPLPMLGSEAFDWAFWVVYYEVECGFEDRLALAQTVSGLPVQGIRRWCTVLFLDGLLYYLETHDPRTSLLGNMATAFVRNNEGRSSWST</sequence>
<reference evidence="2" key="1">
    <citation type="submission" date="2019-09" db="EMBL/GenBank/DDBJ databases">
        <title>Antimicrobial potential of Antarctic Bacteria.</title>
        <authorList>
            <person name="Benaud N."/>
            <person name="Edwards R.J."/>
            <person name="Ferrari B.C."/>
        </authorList>
    </citation>
    <scope>NUCLEOTIDE SEQUENCE [LARGE SCALE GENOMIC DNA]</scope>
    <source>
        <strain evidence="2">SPB151</strain>
    </source>
</reference>
<dbReference type="SUPFAM" id="SSF56112">
    <property type="entry name" value="Protein kinase-like (PK-like)"/>
    <property type="match status" value="1"/>
</dbReference>
<dbReference type="KEGG" id="kqi:F1D05_17760"/>
<dbReference type="InterPro" id="IPR006748">
    <property type="entry name" value="NH2Glyco/OHUrea_AB-resist_kin"/>
</dbReference>
<protein>
    <submittedName>
        <fullName evidence="1">Phosphotransferase</fullName>
    </submittedName>
</protein>
<accession>A0A7G6WZL2</accession>
<dbReference type="RefSeq" id="WP_185448704.1">
    <property type="nucleotide sequence ID" value="NZ_CP043661.1"/>
</dbReference>
<dbReference type="AlphaFoldDB" id="A0A7G6WZL2"/>
<reference evidence="1 2" key="2">
    <citation type="journal article" date="2020" name="Microbiol. Resour. Announc.">
        <title>Antarctic desert soil bacteria exhibit high novel natural product potential, evaluated through long-read genome sequencing and comparative genomics.</title>
        <authorList>
            <person name="Benaud N."/>
            <person name="Edwards R.J."/>
            <person name="Amos T.G."/>
            <person name="D'Agostino P.M."/>
            <person name="Gutierrez-Chavez C."/>
            <person name="Montgomery K."/>
            <person name="Nicetic I."/>
            <person name="Ferrari B.C."/>
        </authorList>
    </citation>
    <scope>NUCLEOTIDE SEQUENCE [LARGE SCALE GENOMIC DNA]</scope>
    <source>
        <strain evidence="1 2">SPB151</strain>
    </source>
</reference>
<dbReference type="Pfam" id="PF04655">
    <property type="entry name" value="APH_6_hur"/>
    <property type="match status" value="1"/>
</dbReference>
<organism evidence="1 2">
    <name type="scientific">Kribbella qitaiheensis</name>
    <dbReference type="NCBI Taxonomy" id="1544730"/>
    <lineage>
        <taxon>Bacteria</taxon>
        <taxon>Bacillati</taxon>
        <taxon>Actinomycetota</taxon>
        <taxon>Actinomycetes</taxon>
        <taxon>Propionibacteriales</taxon>
        <taxon>Kribbellaceae</taxon>
        <taxon>Kribbella</taxon>
    </lineage>
</organism>
<gene>
    <name evidence="1" type="ORF">F1D05_17760</name>
</gene>
<dbReference type="GO" id="GO:0019748">
    <property type="term" value="P:secondary metabolic process"/>
    <property type="evidence" value="ECO:0007669"/>
    <property type="project" value="InterPro"/>
</dbReference>
<proteinExistence type="predicted"/>
<dbReference type="InterPro" id="IPR011009">
    <property type="entry name" value="Kinase-like_dom_sf"/>
</dbReference>
<evidence type="ECO:0000313" key="2">
    <source>
        <dbReference type="Proteomes" id="UP000515563"/>
    </source>
</evidence>
<name>A0A7G6WZL2_9ACTN</name>
<dbReference type="Proteomes" id="UP000515563">
    <property type="component" value="Chromosome"/>
</dbReference>
<dbReference type="Gene3D" id="3.90.1200.10">
    <property type="match status" value="1"/>
</dbReference>
<dbReference type="EMBL" id="CP043661">
    <property type="protein sequence ID" value="QNE19427.1"/>
    <property type="molecule type" value="Genomic_DNA"/>
</dbReference>
<keyword evidence="2" id="KW-1185">Reference proteome</keyword>
<evidence type="ECO:0000313" key="1">
    <source>
        <dbReference type="EMBL" id="QNE19427.1"/>
    </source>
</evidence>